<dbReference type="Proteomes" id="UP000183223">
    <property type="component" value="Unassembled WGS sequence"/>
</dbReference>
<feature type="domain" description="ABC transporter" evidence="8">
    <location>
        <begin position="342"/>
        <end position="576"/>
    </location>
</feature>
<dbReference type="SMART" id="SM00382">
    <property type="entry name" value="AAA"/>
    <property type="match status" value="1"/>
</dbReference>
<keyword evidence="3" id="KW-0547">Nucleotide-binding</keyword>
<dbReference type="InterPro" id="IPR027417">
    <property type="entry name" value="P-loop_NTPase"/>
</dbReference>
<evidence type="ECO:0000256" key="6">
    <source>
        <dbReference type="ARBA" id="ARBA00023136"/>
    </source>
</evidence>
<dbReference type="InterPro" id="IPR003439">
    <property type="entry name" value="ABC_transporter-like_ATP-bd"/>
</dbReference>
<keyword evidence="4 10" id="KW-0067">ATP-binding</keyword>
<dbReference type="PANTHER" id="PTHR24221">
    <property type="entry name" value="ATP-BINDING CASSETTE SUB-FAMILY B"/>
    <property type="match status" value="1"/>
</dbReference>
<accession>A0A1G5Q7Q4</accession>
<evidence type="ECO:0000256" key="7">
    <source>
        <dbReference type="SAM" id="Phobius"/>
    </source>
</evidence>
<gene>
    <name evidence="10" type="ORF">SAMN02982990_01082</name>
</gene>
<dbReference type="GO" id="GO:0034040">
    <property type="term" value="F:ATPase-coupled lipid transmembrane transporter activity"/>
    <property type="evidence" value="ECO:0007669"/>
    <property type="project" value="TreeGrafter"/>
</dbReference>
<dbReference type="GO" id="GO:0016887">
    <property type="term" value="F:ATP hydrolysis activity"/>
    <property type="evidence" value="ECO:0007669"/>
    <property type="project" value="InterPro"/>
</dbReference>
<dbReference type="Gene3D" id="1.20.1560.10">
    <property type="entry name" value="ABC transporter type 1, transmembrane domain"/>
    <property type="match status" value="1"/>
</dbReference>
<dbReference type="SUPFAM" id="SSF90123">
    <property type="entry name" value="ABC transporter transmembrane region"/>
    <property type="match status" value="1"/>
</dbReference>
<keyword evidence="5 7" id="KW-1133">Transmembrane helix</keyword>
<comment type="subcellular location">
    <subcellularLocation>
        <location evidence="1">Cell membrane</location>
        <topology evidence="1">Multi-pass membrane protein</topology>
    </subcellularLocation>
</comment>
<dbReference type="Pfam" id="PF00664">
    <property type="entry name" value="ABC_membrane"/>
    <property type="match status" value="1"/>
</dbReference>
<dbReference type="STRING" id="29488.KS18_00475"/>
<evidence type="ECO:0000259" key="9">
    <source>
        <dbReference type="PROSITE" id="PS50929"/>
    </source>
</evidence>
<reference evidence="11" key="1">
    <citation type="submission" date="2016-10" db="EMBL/GenBank/DDBJ databases">
        <authorList>
            <person name="Varghese N."/>
            <person name="Submissions S."/>
        </authorList>
    </citation>
    <scope>NUCLEOTIDE SEQUENCE [LARGE SCALE GENOMIC DNA]</scope>
    <source>
        <strain evidence="11">ATCC 29999</strain>
    </source>
</reference>
<feature type="domain" description="ABC transmembrane type-1" evidence="9">
    <location>
        <begin position="29"/>
        <end position="310"/>
    </location>
</feature>
<dbReference type="RefSeq" id="WP_049581214.1">
    <property type="nucleotide sequence ID" value="NZ_JXSK01000001.1"/>
</dbReference>
<feature type="transmembrane region" description="Helical" evidence="7">
    <location>
        <begin position="62"/>
        <end position="83"/>
    </location>
</feature>
<dbReference type="InterPro" id="IPR003593">
    <property type="entry name" value="AAA+_ATPase"/>
</dbReference>
<feature type="transmembrane region" description="Helical" evidence="7">
    <location>
        <begin position="169"/>
        <end position="190"/>
    </location>
</feature>
<dbReference type="Pfam" id="PF00005">
    <property type="entry name" value="ABC_tran"/>
    <property type="match status" value="1"/>
</dbReference>
<evidence type="ECO:0000256" key="5">
    <source>
        <dbReference type="ARBA" id="ARBA00022989"/>
    </source>
</evidence>
<feature type="transmembrane region" description="Helical" evidence="7">
    <location>
        <begin position="250"/>
        <end position="271"/>
    </location>
</feature>
<dbReference type="InterPro" id="IPR039421">
    <property type="entry name" value="Type_1_exporter"/>
</dbReference>
<keyword evidence="11" id="KW-1185">Reference proteome</keyword>
<evidence type="ECO:0000256" key="4">
    <source>
        <dbReference type="ARBA" id="ARBA00022840"/>
    </source>
</evidence>
<proteinExistence type="predicted"/>
<dbReference type="CDD" id="cd07346">
    <property type="entry name" value="ABC_6TM_exporters"/>
    <property type="match status" value="1"/>
</dbReference>
<evidence type="ECO:0000313" key="10">
    <source>
        <dbReference type="EMBL" id="SCZ57500.1"/>
    </source>
</evidence>
<dbReference type="PROSITE" id="PS50929">
    <property type="entry name" value="ABC_TM1F"/>
    <property type="match status" value="1"/>
</dbReference>
<dbReference type="Gene3D" id="3.40.50.300">
    <property type="entry name" value="P-loop containing nucleotide triphosphate hydrolases"/>
    <property type="match status" value="1"/>
</dbReference>
<evidence type="ECO:0000256" key="1">
    <source>
        <dbReference type="ARBA" id="ARBA00004651"/>
    </source>
</evidence>
<dbReference type="PROSITE" id="PS50893">
    <property type="entry name" value="ABC_TRANSPORTER_2"/>
    <property type="match status" value="1"/>
</dbReference>
<protein>
    <submittedName>
        <fullName evidence="10">ATP-binding cassette, subfamily B</fullName>
    </submittedName>
</protein>
<dbReference type="AlphaFoldDB" id="A0A1G5Q7Q4"/>
<evidence type="ECO:0000256" key="3">
    <source>
        <dbReference type="ARBA" id="ARBA00022741"/>
    </source>
</evidence>
<evidence type="ECO:0000259" key="8">
    <source>
        <dbReference type="PROSITE" id="PS50893"/>
    </source>
</evidence>
<keyword evidence="6 7" id="KW-0472">Membrane</keyword>
<sequence>MKSVMSENLTVWRVLLQSAIPFKGTVLCAFLALTVTLSCDLSGPYIIRNYVDKATSGTTVDQLIMLAIIYVFIASIGVIGNLVTSYMSTKAGWGIADTIRYKLFRHVMTVLPVLEIERRSQGELLENIEGNADIIGKTISKAGFKAIANLALTLGTLIIIFSVMPQAGIAITVVVILVAYVLIQLTRLSVRRWLIARNEKARIFGFVGDSLHAMDDLQPLSQAHWPAIAFRKMLSILLKFERSAYIGGRAFWPITQLFFALCFGIGFGFGLQLLGENSLSIGTLTMVYLYVDKLREPVEDMSSEIELIQKLFAALSLSAKMLNEGTPDKSSDNLLPDGPLSIHFDNVDFSYNGEEAQVLHGVNFYVAPGSKIGIIGRTGAGKSTILNLMCGFARPDSGRVTIGNVDVSTIKPEEFAKKIAVLSQRSHLFSATLRENLTLFSSEISDDQIWAVLQELDALEWVRALPDSLDTQVGTNGLMLSAGEIQMIAGARVMLQHCSLVIIDEGTSQLDPRMEESWLKLLEKLSRNCTVVMVAHRLHTLSVVDEIIIIDDGRIQQRIPETEIAMLTSNHDGLMV</sequence>
<keyword evidence="2 7" id="KW-0812">Transmembrane</keyword>
<dbReference type="GO" id="GO:0005886">
    <property type="term" value="C:plasma membrane"/>
    <property type="evidence" value="ECO:0007669"/>
    <property type="project" value="UniProtKB-SubCell"/>
</dbReference>
<evidence type="ECO:0000256" key="2">
    <source>
        <dbReference type="ARBA" id="ARBA00022692"/>
    </source>
</evidence>
<dbReference type="GO" id="GO:0005524">
    <property type="term" value="F:ATP binding"/>
    <property type="evidence" value="ECO:0007669"/>
    <property type="project" value="UniProtKB-KW"/>
</dbReference>
<dbReference type="GO" id="GO:0140359">
    <property type="term" value="F:ABC-type transporter activity"/>
    <property type="evidence" value="ECO:0007669"/>
    <property type="project" value="InterPro"/>
</dbReference>
<feature type="transmembrane region" description="Helical" evidence="7">
    <location>
        <begin position="146"/>
        <end position="163"/>
    </location>
</feature>
<dbReference type="InterPro" id="IPR011527">
    <property type="entry name" value="ABC1_TM_dom"/>
</dbReference>
<name>A0A1G5Q7Q4_PHOLU</name>
<organism evidence="10 11">
    <name type="scientific">Photorhabdus luminescens</name>
    <name type="common">Xenorhabdus luminescens</name>
    <dbReference type="NCBI Taxonomy" id="29488"/>
    <lineage>
        <taxon>Bacteria</taxon>
        <taxon>Pseudomonadati</taxon>
        <taxon>Pseudomonadota</taxon>
        <taxon>Gammaproteobacteria</taxon>
        <taxon>Enterobacterales</taxon>
        <taxon>Morganellaceae</taxon>
        <taxon>Photorhabdus</taxon>
    </lineage>
</organism>
<evidence type="ECO:0000313" key="11">
    <source>
        <dbReference type="Proteomes" id="UP000183223"/>
    </source>
</evidence>
<dbReference type="EMBL" id="FMWJ01000003">
    <property type="protein sequence ID" value="SCZ57500.1"/>
    <property type="molecule type" value="Genomic_DNA"/>
</dbReference>
<dbReference type="InterPro" id="IPR036640">
    <property type="entry name" value="ABC1_TM_sf"/>
</dbReference>
<dbReference type="SUPFAM" id="SSF52540">
    <property type="entry name" value="P-loop containing nucleoside triphosphate hydrolases"/>
    <property type="match status" value="1"/>
</dbReference>
<dbReference type="PANTHER" id="PTHR24221:SF654">
    <property type="entry name" value="ATP-BINDING CASSETTE SUB-FAMILY B MEMBER 6"/>
    <property type="match status" value="1"/>
</dbReference>